<accession>A0A1A8F0B2</accession>
<evidence type="ECO:0000313" key="1">
    <source>
        <dbReference type="EMBL" id="SBQ52243.1"/>
    </source>
</evidence>
<reference evidence="1" key="2">
    <citation type="submission" date="2016-06" db="EMBL/GenBank/DDBJ databases">
        <title>The genome of a short-lived fish provides insights into sex chromosome evolution and the genetic control of aging.</title>
        <authorList>
            <person name="Reichwald K."/>
            <person name="Felder M."/>
            <person name="Petzold A."/>
            <person name="Koch P."/>
            <person name="Groth M."/>
            <person name="Platzer M."/>
        </authorList>
    </citation>
    <scope>NUCLEOTIDE SEQUENCE</scope>
    <source>
        <tissue evidence="1">Brain</tissue>
    </source>
</reference>
<dbReference type="AlphaFoldDB" id="A0A1A8F0B2"/>
<feature type="non-terminal residue" evidence="1">
    <location>
        <position position="65"/>
    </location>
</feature>
<proteinExistence type="predicted"/>
<gene>
    <name evidence="1" type="primary">Nfu_g_1_002447</name>
</gene>
<protein>
    <submittedName>
        <fullName evidence="1">Uncharacterized protein</fullName>
    </submittedName>
</protein>
<sequence>KHTFVVVEELRVCRNRKVAGWSPAQTVSVVVSLGKTLIHLACWWWSKGPVVPVYSSLASVRPLGS</sequence>
<reference evidence="1" key="1">
    <citation type="submission" date="2016-05" db="EMBL/GenBank/DDBJ databases">
        <authorList>
            <person name="Lavstsen T."/>
            <person name="Jespersen J.S."/>
        </authorList>
    </citation>
    <scope>NUCLEOTIDE SEQUENCE</scope>
    <source>
        <tissue evidence="1">Brain</tissue>
    </source>
</reference>
<dbReference type="EMBL" id="HAEB01005716">
    <property type="protein sequence ID" value="SBQ52243.1"/>
    <property type="molecule type" value="Transcribed_RNA"/>
</dbReference>
<name>A0A1A8F0B2_9TELE</name>
<feature type="non-terminal residue" evidence="1">
    <location>
        <position position="1"/>
    </location>
</feature>
<organism evidence="1">
    <name type="scientific">Nothobranchius korthausae</name>
    <dbReference type="NCBI Taxonomy" id="1143690"/>
    <lineage>
        <taxon>Eukaryota</taxon>
        <taxon>Metazoa</taxon>
        <taxon>Chordata</taxon>
        <taxon>Craniata</taxon>
        <taxon>Vertebrata</taxon>
        <taxon>Euteleostomi</taxon>
        <taxon>Actinopterygii</taxon>
        <taxon>Neopterygii</taxon>
        <taxon>Teleostei</taxon>
        <taxon>Neoteleostei</taxon>
        <taxon>Acanthomorphata</taxon>
        <taxon>Ovalentaria</taxon>
        <taxon>Atherinomorphae</taxon>
        <taxon>Cyprinodontiformes</taxon>
        <taxon>Nothobranchiidae</taxon>
        <taxon>Nothobranchius</taxon>
    </lineage>
</organism>